<sequence length="409" mass="43017">MTQTQDMMKMSPPKNHKVAATRERVLPALSVLLVVFVAMNLRPLLTSVAPLVPDISAGLSLSNFWMSVLVTIPVICLGIFGPFAAVLNRRMALESVILTALATAFVGAALRSFGVVPLYLGTILIGGSMSILSVLTPVLIRRDFPEKVGLMMGVFAMVLGLGAAVSTASAVPIRNVLGGWQPSLLVWVLPIILAAVIALAMLLLREGAESSQPTHKAAILHDPISWQLAIFFALIASSAYAVISWGPSMLADRGLDPETSGFIMSLFFLAQMPSGFLTPIFAGRMRDQRLITSVMVLLSTLGLIAFLFAPTWSLAGVAVIVGIGQGGGFALALTLIVLRSGTQNVAARLSGVVQSVGYVGGGLIGPFAVGALHDMSGDWTVVSWFFAALGLLSLAFGYGCSRNHLISEG</sequence>
<evidence type="ECO:0000256" key="2">
    <source>
        <dbReference type="ARBA" id="ARBA00022989"/>
    </source>
</evidence>
<dbReference type="PANTHER" id="PTHR23523">
    <property type="match status" value="1"/>
</dbReference>
<evidence type="ECO:0000256" key="4">
    <source>
        <dbReference type="SAM" id="Phobius"/>
    </source>
</evidence>
<feature type="transmembrane region" description="Helical" evidence="4">
    <location>
        <begin position="224"/>
        <end position="243"/>
    </location>
</feature>
<reference evidence="7" key="1">
    <citation type="submission" date="2017-09" db="EMBL/GenBank/DDBJ databases">
        <title>Yangia sp. SAOS 153D whole genome sequencing.</title>
        <authorList>
            <person name="Verma A."/>
            <person name="Krishnamurthi S."/>
        </authorList>
    </citation>
    <scope>NUCLEOTIDE SEQUENCE [LARGE SCALE GENOMIC DNA]</scope>
    <source>
        <strain evidence="7">SAOS 153D</strain>
    </source>
</reference>
<organism evidence="7">
    <name type="scientific">Alloyangia mangrovi</name>
    <dbReference type="NCBI Taxonomy" id="1779329"/>
    <lineage>
        <taxon>Bacteria</taxon>
        <taxon>Pseudomonadati</taxon>
        <taxon>Pseudomonadota</taxon>
        <taxon>Alphaproteobacteria</taxon>
        <taxon>Rhodobacterales</taxon>
        <taxon>Roseobacteraceae</taxon>
        <taxon>Alloyangia</taxon>
    </lineage>
</organism>
<dbReference type="RefSeq" id="WP_095881287.1">
    <property type="nucleotide sequence ID" value="NZ_NTHN02000017.1"/>
</dbReference>
<protein>
    <submittedName>
        <fullName evidence="7">Cyanate transporter</fullName>
    </submittedName>
    <submittedName>
        <fullName evidence="6">MFS transporter</fullName>
    </submittedName>
</protein>
<evidence type="ECO:0000256" key="1">
    <source>
        <dbReference type="ARBA" id="ARBA00022692"/>
    </source>
</evidence>
<reference evidence="6" key="3">
    <citation type="submission" date="2024-05" db="EMBL/GenBank/DDBJ databases">
        <title>Yangia mangrovi SAOS 153D genome.</title>
        <authorList>
            <person name="Verma A."/>
            <person name="Pal Y."/>
            <person name="Sundharam S."/>
            <person name="Bisht B."/>
            <person name="Srinivasan K."/>
        </authorList>
    </citation>
    <scope>NUCLEOTIDE SEQUENCE</scope>
    <source>
        <strain evidence="6">SAOS 153D</strain>
    </source>
</reference>
<keyword evidence="1 4" id="KW-0812">Transmembrane</keyword>
<dbReference type="EMBL" id="NTHN01000065">
    <property type="protein sequence ID" value="PBD20226.1"/>
    <property type="molecule type" value="Genomic_DNA"/>
</dbReference>
<keyword evidence="2 4" id="KW-1133">Transmembrane helix</keyword>
<proteinExistence type="predicted"/>
<feature type="transmembrane region" description="Helical" evidence="4">
    <location>
        <begin position="152"/>
        <end position="172"/>
    </location>
</feature>
<feature type="transmembrane region" description="Helical" evidence="4">
    <location>
        <begin position="263"/>
        <end position="283"/>
    </location>
</feature>
<name>A0A2A3JYE6_9RHOB</name>
<evidence type="ECO:0000313" key="7">
    <source>
        <dbReference type="EMBL" id="PBD20226.1"/>
    </source>
</evidence>
<dbReference type="AlphaFoldDB" id="A0A2A3JYE6"/>
<feature type="transmembrane region" description="Helical" evidence="4">
    <location>
        <begin position="315"/>
        <end position="338"/>
    </location>
</feature>
<dbReference type="PROSITE" id="PS50850">
    <property type="entry name" value="MFS"/>
    <property type="match status" value="1"/>
</dbReference>
<dbReference type="InterPro" id="IPR036259">
    <property type="entry name" value="MFS_trans_sf"/>
</dbReference>
<evidence type="ECO:0000256" key="3">
    <source>
        <dbReference type="ARBA" id="ARBA00023136"/>
    </source>
</evidence>
<evidence type="ECO:0000313" key="6">
    <source>
        <dbReference type="EMBL" id="MCT4370771.1"/>
    </source>
</evidence>
<dbReference type="EMBL" id="NTHN02000017">
    <property type="protein sequence ID" value="MCT4370771.1"/>
    <property type="molecule type" value="Genomic_DNA"/>
</dbReference>
<accession>A0A2A3JYE6</accession>
<feature type="transmembrane region" description="Helical" evidence="4">
    <location>
        <begin position="381"/>
        <end position="400"/>
    </location>
</feature>
<reference evidence="8" key="2">
    <citation type="submission" date="2023-07" db="EMBL/GenBank/DDBJ databases">
        <title>Yangia mangrovi SAOS 153D genome.</title>
        <authorList>
            <person name="Verma A."/>
            <person name="Pal Y."/>
            <person name="Sundharam S."/>
            <person name="Bisht B."/>
            <person name="Srinivasan K."/>
        </authorList>
    </citation>
    <scope>NUCLEOTIDE SEQUENCE [LARGE SCALE GENOMIC DNA]</scope>
    <source>
        <strain evidence="8">SAOS 153D</strain>
    </source>
</reference>
<comment type="caution">
    <text evidence="7">The sequence shown here is derived from an EMBL/GenBank/DDBJ whole genome shotgun (WGS) entry which is preliminary data.</text>
</comment>
<dbReference type="PANTHER" id="PTHR23523:SF2">
    <property type="entry name" value="2-NITROIMIDAZOLE TRANSPORTER"/>
    <property type="match status" value="1"/>
</dbReference>
<feature type="transmembrane region" description="Helical" evidence="4">
    <location>
        <begin position="345"/>
        <end position="369"/>
    </location>
</feature>
<dbReference type="Proteomes" id="UP000217448">
    <property type="component" value="Unassembled WGS sequence"/>
</dbReference>
<feature type="transmembrane region" description="Helical" evidence="4">
    <location>
        <begin position="64"/>
        <end position="85"/>
    </location>
</feature>
<dbReference type="InterPro" id="IPR011701">
    <property type="entry name" value="MFS"/>
</dbReference>
<feature type="transmembrane region" description="Helical" evidence="4">
    <location>
        <begin position="116"/>
        <end position="140"/>
    </location>
</feature>
<dbReference type="Gene3D" id="1.20.1250.20">
    <property type="entry name" value="MFS general substrate transporter like domains"/>
    <property type="match status" value="2"/>
</dbReference>
<feature type="transmembrane region" description="Helical" evidence="4">
    <location>
        <begin position="290"/>
        <end position="309"/>
    </location>
</feature>
<keyword evidence="8" id="KW-1185">Reference proteome</keyword>
<keyword evidence="3 4" id="KW-0472">Membrane</keyword>
<dbReference type="SUPFAM" id="SSF103473">
    <property type="entry name" value="MFS general substrate transporter"/>
    <property type="match status" value="1"/>
</dbReference>
<dbReference type="GO" id="GO:0022857">
    <property type="term" value="F:transmembrane transporter activity"/>
    <property type="evidence" value="ECO:0007669"/>
    <property type="project" value="InterPro"/>
</dbReference>
<feature type="transmembrane region" description="Helical" evidence="4">
    <location>
        <begin position="184"/>
        <end position="204"/>
    </location>
</feature>
<dbReference type="Pfam" id="PF07690">
    <property type="entry name" value="MFS_1"/>
    <property type="match status" value="1"/>
</dbReference>
<feature type="domain" description="Major facilitator superfamily (MFS) profile" evidence="5">
    <location>
        <begin position="224"/>
        <end position="409"/>
    </location>
</feature>
<evidence type="ECO:0000259" key="5">
    <source>
        <dbReference type="PROSITE" id="PS50850"/>
    </source>
</evidence>
<dbReference type="InterPro" id="IPR020846">
    <property type="entry name" value="MFS_dom"/>
</dbReference>
<dbReference type="InterPro" id="IPR052524">
    <property type="entry name" value="MFS_Cyanate_Porter"/>
</dbReference>
<evidence type="ECO:0000313" key="8">
    <source>
        <dbReference type="Proteomes" id="UP000217448"/>
    </source>
</evidence>
<feature type="transmembrane region" description="Helical" evidence="4">
    <location>
        <begin position="92"/>
        <end position="110"/>
    </location>
</feature>
<gene>
    <name evidence="6" type="ORF">CLG85_010770</name>
    <name evidence="7" type="ORF">CLG85_05140</name>
</gene>
<dbReference type="OrthoDB" id="5317164at2"/>